<proteinExistence type="predicted"/>
<feature type="region of interest" description="Disordered" evidence="1">
    <location>
        <begin position="13"/>
        <end position="33"/>
    </location>
</feature>
<evidence type="ECO:0000256" key="1">
    <source>
        <dbReference type="SAM" id="MobiDB-lite"/>
    </source>
</evidence>
<comment type="caution">
    <text evidence="2">The sequence shown here is derived from an EMBL/GenBank/DDBJ whole genome shotgun (WGS) entry which is preliminary data.</text>
</comment>
<dbReference type="EMBL" id="WHUW01000012">
    <property type="protein sequence ID" value="KAF8440270.1"/>
    <property type="molecule type" value="Genomic_DNA"/>
</dbReference>
<dbReference type="AlphaFoldDB" id="A0AAD4GFT3"/>
<evidence type="ECO:0000313" key="3">
    <source>
        <dbReference type="Proteomes" id="UP001194468"/>
    </source>
</evidence>
<sequence length="98" mass="11182">MAHSLDTVVQVLEDNPKTWTTKPPDKSMNPLNKPPHMEDFNLDLCALLPFAGHCPRLCMLRLYINTTEAEIPSLHTPLEPFRVLCTLSLRTLKRLPFS</sequence>
<gene>
    <name evidence="2" type="ORF">L210DRAFT_3645445</name>
</gene>
<accession>A0AAD4GFT3</accession>
<reference evidence="2" key="1">
    <citation type="submission" date="2019-10" db="EMBL/GenBank/DDBJ databases">
        <authorList>
            <consortium name="DOE Joint Genome Institute"/>
            <person name="Kuo A."/>
            <person name="Miyauchi S."/>
            <person name="Kiss E."/>
            <person name="Drula E."/>
            <person name="Kohler A."/>
            <person name="Sanchez-Garcia M."/>
            <person name="Andreopoulos B."/>
            <person name="Barry K.W."/>
            <person name="Bonito G."/>
            <person name="Buee M."/>
            <person name="Carver A."/>
            <person name="Chen C."/>
            <person name="Cichocki N."/>
            <person name="Clum A."/>
            <person name="Culley D."/>
            <person name="Crous P.W."/>
            <person name="Fauchery L."/>
            <person name="Girlanda M."/>
            <person name="Hayes R."/>
            <person name="Keri Z."/>
            <person name="LaButti K."/>
            <person name="Lipzen A."/>
            <person name="Lombard V."/>
            <person name="Magnuson J."/>
            <person name="Maillard F."/>
            <person name="Morin E."/>
            <person name="Murat C."/>
            <person name="Nolan M."/>
            <person name="Ohm R."/>
            <person name="Pangilinan J."/>
            <person name="Pereira M."/>
            <person name="Perotto S."/>
            <person name="Peter M."/>
            <person name="Riley R."/>
            <person name="Sitrit Y."/>
            <person name="Stielow B."/>
            <person name="Szollosi G."/>
            <person name="Zifcakova L."/>
            <person name="Stursova M."/>
            <person name="Spatafora J.W."/>
            <person name="Tedersoo L."/>
            <person name="Vaario L.-M."/>
            <person name="Yamada A."/>
            <person name="Yan M."/>
            <person name="Wang P."/>
            <person name="Xu J."/>
            <person name="Bruns T."/>
            <person name="Baldrian P."/>
            <person name="Vilgalys R."/>
            <person name="Henrissat B."/>
            <person name="Grigoriev I.V."/>
            <person name="Hibbett D."/>
            <person name="Nagy L.G."/>
            <person name="Martin F.M."/>
        </authorList>
    </citation>
    <scope>NUCLEOTIDE SEQUENCE</scope>
    <source>
        <strain evidence="2">BED1</strain>
    </source>
</reference>
<evidence type="ECO:0000313" key="2">
    <source>
        <dbReference type="EMBL" id="KAF8440270.1"/>
    </source>
</evidence>
<dbReference type="Proteomes" id="UP001194468">
    <property type="component" value="Unassembled WGS sequence"/>
</dbReference>
<keyword evidence="3" id="KW-1185">Reference proteome</keyword>
<name>A0AAD4GFT3_BOLED</name>
<organism evidence="2 3">
    <name type="scientific">Boletus edulis BED1</name>
    <dbReference type="NCBI Taxonomy" id="1328754"/>
    <lineage>
        <taxon>Eukaryota</taxon>
        <taxon>Fungi</taxon>
        <taxon>Dikarya</taxon>
        <taxon>Basidiomycota</taxon>
        <taxon>Agaricomycotina</taxon>
        <taxon>Agaricomycetes</taxon>
        <taxon>Agaricomycetidae</taxon>
        <taxon>Boletales</taxon>
        <taxon>Boletineae</taxon>
        <taxon>Boletaceae</taxon>
        <taxon>Boletoideae</taxon>
        <taxon>Boletus</taxon>
    </lineage>
</organism>
<protein>
    <submittedName>
        <fullName evidence="2">Uncharacterized protein</fullName>
    </submittedName>
</protein>
<reference evidence="2" key="2">
    <citation type="journal article" date="2020" name="Nat. Commun.">
        <title>Large-scale genome sequencing of mycorrhizal fungi provides insights into the early evolution of symbiotic traits.</title>
        <authorList>
            <person name="Miyauchi S."/>
            <person name="Kiss E."/>
            <person name="Kuo A."/>
            <person name="Drula E."/>
            <person name="Kohler A."/>
            <person name="Sanchez-Garcia M."/>
            <person name="Morin E."/>
            <person name="Andreopoulos B."/>
            <person name="Barry K.W."/>
            <person name="Bonito G."/>
            <person name="Buee M."/>
            <person name="Carver A."/>
            <person name="Chen C."/>
            <person name="Cichocki N."/>
            <person name="Clum A."/>
            <person name="Culley D."/>
            <person name="Crous P.W."/>
            <person name="Fauchery L."/>
            <person name="Girlanda M."/>
            <person name="Hayes R.D."/>
            <person name="Keri Z."/>
            <person name="LaButti K."/>
            <person name="Lipzen A."/>
            <person name="Lombard V."/>
            <person name="Magnuson J."/>
            <person name="Maillard F."/>
            <person name="Murat C."/>
            <person name="Nolan M."/>
            <person name="Ohm R.A."/>
            <person name="Pangilinan J."/>
            <person name="Pereira M.F."/>
            <person name="Perotto S."/>
            <person name="Peter M."/>
            <person name="Pfister S."/>
            <person name="Riley R."/>
            <person name="Sitrit Y."/>
            <person name="Stielow J.B."/>
            <person name="Szollosi G."/>
            <person name="Zifcakova L."/>
            <person name="Stursova M."/>
            <person name="Spatafora J.W."/>
            <person name="Tedersoo L."/>
            <person name="Vaario L.M."/>
            <person name="Yamada A."/>
            <person name="Yan M."/>
            <person name="Wang P."/>
            <person name="Xu J."/>
            <person name="Bruns T."/>
            <person name="Baldrian P."/>
            <person name="Vilgalys R."/>
            <person name="Dunand C."/>
            <person name="Henrissat B."/>
            <person name="Grigoriev I.V."/>
            <person name="Hibbett D."/>
            <person name="Nagy L.G."/>
            <person name="Martin F.M."/>
        </authorList>
    </citation>
    <scope>NUCLEOTIDE SEQUENCE</scope>
    <source>
        <strain evidence="2">BED1</strain>
    </source>
</reference>